<accession>A0A7J3YTN5</accession>
<dbReference type="InterPro" id="IPR027417">
    <property type="entry name" value="P-loop_NTPase"/>
</dbReference>
<dbReference type="InterPro" id="IPR052041">
    <property type="entry name" value="Nucleic_acid_metab_PIN/TRAM"/>
</dbReference>
<gene>
    <name evidence="2" type="ORF">ENM70_00350</name>
</gene>
<evidence type="ECO:0000313" key="2">
    <source>
        <dbReference type="EMBL" id="HHP92070.1"/>
    </source>
</evidence>
<dbReference type="InterPro" id="IPR001482">
    <property type="entry name" value="T2SS/T4SS_dom"/>
</dbReference>
<dbReference type="Gene3D" id="3.40.50.1010">
    <property type="entry name" value="5'-nuclease"/>
    <property type="match status" value="1"/>
</dbReference>
<dbReference type="Pfam" id="PF00437">
    <property type="entry name" value="T2SSE"/>
    <property type="match status" value="1"/>
</dbReference>
<dbReference type="PANTHER" id="PTHR11603">
    <property type="entry name" value="AAA FAMILY ATPASE"/>
    <property type="match status" value="1"/>
</dbReference>
<dbReference type="AlphaFoldDB" id="A0A7J3YTN5"/>
<feature type="domain" description="Bacterial type II secretion system protein E" evidence="1">
    <location>
        <begin position="253"/>
        <end position="375"/>
    </location>
</feature>
<dbReference type="PANTHER" id="PTHR11603:SF147">
    <property type="entry name" value="MEMBRANE PROTEIN"/>
    <property type="match status" value="1"/>
</dbReference>
<organism evidence="2">
    <name type="scientific">Ignisphaera aggregans</name>
    <dbReference type="NCBI Taxonomy" id="334771"/>
    <lineage>
        <taxon>Archaea</taxon>
        <taxon>Thermoproteota</taxon>
        <taxon>Thermoprotei</taxon>
        <taxon>Desulfurococcales</taxon>
        <taxon>Desulfurococcaceae</taxon>
        <taxon>Ignisphaera</taxon>
    </lineage>
</organism>
<sequence length="518" mass="59028">MMTKIAFEDVYIPDSSVIVTRVLSKLLRQGQMRGRILIPKDLITYFEVMAKKGIAIGYIGLQELANLREDISEEMGIELEVVESGLRDFREFNEDMVNIVIRDLAKRFGAKVVTREPLQHLLCRAMGIETILVKDIEESKLWFEKYFDRETLSVHIKEGAPVMAKKGRPGEWSLAVVDDRIAKREDIELLLGEIVRRVRDGEGVIESERPGAMLIQLRDYRIIVVTPPISLSYEITVTRPVVKLSLDDYNLPEKLIRRLNEKAEGILIAGAPGMGKTTFAQALAEHYVSMGKIVKTIESPRDMKLPQTIAQYSKFYATSRDLHDILLLSRPDYTIFDEMRDDEDFAIYVDLRLAGIGMVGVVHATSPIDAIQRFIRRVDIGMIPSIIDTVIFIDRGRVSKVYELNLTVRLPTGLREADLARPVVEVKDFLTNELEYEIYVFGEQTVVVPVKRVKSEIISQRAVDVVKKLLPQANVDVTGRTIIVTLPRAFYNSNTLRILRKVRKRLDKLGFEIDLRLS</sequence>
<evidence type="ECO:0000259" key="1">
    <source>
        <dbReference type="Pfam" id="PF00437"/>
    </source>
</evidence>
<dbReference type="NCBIfam" id="NF010335">
    <property type="entry name" value="PRK13764.1"/>
    <property type="match status" value="1"/>
</dbReference>
<proteinExistence type="predicted"/>
<reference evidence="2" key="1">
    <citation type="journal article" date="2020" name="mSystems">
        <title>Genome- and Community-Level Interaction Insights into Carbon Utilization and Element Cycling Functions of Hydrothermarchaeota in Hydrothermal Sediment.</title>
        <authorList>
            <person name="Zhou Z."/>
            <person name="Liu Y."/>
            <person name="Xu W."/>
            <person name="Pan J."/>
            <person name="Luo Z.H."/>
            <person name="Li M."/>
        </authorList>
    </citation>
    <scope>NUCLEOTIDE SEQUENCE [LARGE SCALE GENOMIC DNA]</scope>
    <source>
        <strain evidence="2">SpSt-1109</strain>
    </source>
</reference>
<protein>
    <submittedName>
        <fullName evidence="2">ATPase</fullName>
    </submittedName>
</protein>
<name>A0A7J3YTN5_9CREN</name>
<dbReference type="EMBL" id="DRYU01000005">
    <property type="protein sequence ID" value="HHP92070.1"/>
    <property type="molecule type" value="Genomic_DNA"/>
</dbReference>
<dbReference type="Gene3D" id="3.40.50.300">
    <property type="entry name" value="P-loop containing nucleotide triphosphate hydrolases"/>
    <property type="match status" value="1"/>
</dbReference>
<comment type="caution">
    <text evidence="2">The sequence shown here is derived from an EMBL/GenBank/DDBJ whole genome shotgun (WGS) entry which is preliminary data.</text>
</comment>
<dbReference type="SUPFAM" id="SSF52540">
    <property type="entry name" value="P-loop containing nucleoside triphosphate hydrolases"/>
    <property type="match status" value="1"/>
</dbReference>